<protein>
    <recommendedName>
        <fullName evidence="5">Senescence regulator</fullName>
    </recommendedName>
</protein>
<dbReference type="PANTHER" id="PTHR33083">
    <property type="entry name" value="EXPRESSED PROTEIN"/>
    <property type="match status" value="1"/>
</dbReference>
<name>A0AAN7EMN7_QUERU</name>
<organism evidence="3 4">
    <name type="scientific">Quercus rubra</name>
    <name type="common">Northern red oak</name>
    <name type="synonym">Quercus borealis</name>
    <dbReference type="NCBI Taxonomy" id="3512"/>
    <lineage>
        <taxon>Eukaryota</taxon>
        <taxon>Viridiplantae</taxon>
        <taxon>Streptophyta</taxon>
        <taxon>Embryophyta</taxon>
        <taxon>Tracheophyta</taxon>
        <taxon>Spermatophyta</taxon>
        <taxon>Magnoliopsida</taxon>
        <taxon>eudicotyledons</taxon>
        <taxon>Gunneridae</taxon>
        <taxon>Pentapetalae</taxon>
        <taxon>rosids</taxon>
        <taxon>fabids</taxon>
        <taxon>Fagales</taxon>
        <taxon>Fagaceae</taxon>
        <taxon>Quercus</taxon>
    </lineage>
</organism>
<dbReference type="AlphaFoldDB" id="A0AAN7EMN7"/>
<evidence type="ECO:0000313" key="3">
    <source>
        <dbReference type="EMBL" id="KAK4576106.1"/>
    </source>
</evidence>
<dbReference type="Proteomes" id="UP001324115">
    <property type="component" value="Unassembled WGS sequence"/>
</dbReference>
<evidence type="ECO:0000256" key="2">
    <source>
        <dbReference type="SAM" id="MobiDB-lite"/>
    </source>
</evidence>
<proteinExistence type="inferred from homology"/>
<dbReference type="PANTHER" id="PTHR33083:SF82">
    <property type="entry name" value="SENESCENCE REGULATOR"/>
    <property type="match status" value="1"/>
</dbReference>
<evidence type="ECO:0000313" key="4">
    <source>
        <dbReference type="Proteomes" id="UP001324115"/>
    </source>
</evidence>
<feature type="region of interest" description="Disordered" evidence="2">
    <location>
        <begin position="134"/>
        <end position="170"/>
    </location>
</feature>
<dbReference type="InterPro" id="IPR007608">
    <property type="entry name" value="Senescence_reg_S40"/>
</dbReference>
<reference evidence="3 4" key="1">
    <citation type="journal article" date="2023" name="G3 (Bethesda)">
        <title>A haplotype-resolved chromosome-scale genome for Quercus rubra L. provides insights into the genetics of adaptive traits for red oak species.</title>
        <authorList>
            <person name="Kapoor B."/>
            <person name="Jenkins J."/>
            <person name="Schmutz J."/>
            <person name="Zhebentyayeva T."/>
            <person name="Kuelheim C."/>
            <person name="Coggeshall M."/>
            <person name="Heim C."/>
            <person name="Lasky J.R."/>
            <person name="Leites L."/>
            <person name="Islam-Faridi N."/>
            <person name="Romero-Severson J."/>
            <person name="DeLeo V.L."/>
            <person name="Lucas S.M."/>
            <person name="Lazic D."/>
            <person name="Gailing O."/>
            <person name="Carlson J."/>
            <person name="Staton M."/>
        </authorList>
    </citation>
    <scope>NUCLEOTIDE SEQUENCE [LARGE SCALE GENOMIC DNA]</scope>
    <source>
        <strain evidence="3">Pseudo-F2</strain>
    </source>
</reference>
<comment type="similarity">
    <text evidence="1">Belongs to the senescence regulator S40 family.</text>
</comment>
<evidence type="ECO:0000256" key="1">
    <source>
        <dbReference type="ARBA" id="ARBA00034773"/>
    </source>
</evidence>
<feature type="compositionally biased region" description="Basic and acidic residues" evidence="2">
    <location>
        <begin position="139"/>
        <end position="153"/>
    </location>
</feature>
<comment type="caution">
    <text evidence="3">The sequence shown here is derived from an EMBL/GenBank/DDBJ whole genome shotgun (WGS) entry which is preliminary data.</text>
</comment>
<dbReference type="Pfam" id="PF04520">
    <property type="entry name" value="Senescence_reg"/>
    <property type="match status" value="1"/>
</dbReference>
<feature type="compositionally biased region" description="Acidic residues" evidence="2">
    <location>
        <begin position="158"/>
        <end position="167"/>
    </location>
</feature>
<sequence>MLQISSQNLRQVLILEALHPFRGKSSMENGRYGLYRQSSGLWRSLRDGDFEEEDVWAVLRDRTDSTSMVGKSKEPCTSVPRPLPSASRMIPRAINSSSSSSSNGSSHEPKIVRQSAPVNIPDWSAIYGKKSKKASKNASWHDDGDGDGDDHGVMNDAGDSDEGEDEDNYKLPPHEIISRRLARSQISSFSVFEGVGRTLKGRDLSKVRNAVLTRTGFLESP</sequence>
<feature type="compositionally biased region" description="Low complexity" evidence="2">
    <location>
        <begin position="95"/>
        <end position="106"/>
    </location>
</feature>
<gene>
    <name evidence="3" type="ORF">RGQ29_026886</name>
</gene>
<dbReference type="GO" id="GO:0010150">
    <property type="term" value="P:leaf senescence"/>
    <property type="evidence" value="ECO:0007669"/>
    <property type="project" value="UniProtKB-ARBA"/>
</dbReference>
<keyword evidence="4" id="KW-1185">Reference proteome</keyword>
<dbReference type="EMBL" id="JAXUIC010000008">
    <property type="protein sequence ID" value="KAK4576106.1"/>
    <property type="molecule type" value="Genomic_DNA"/>
</dbReference>
<evidence type="ECO:0008006" key="5">
    <source>
        <dbReference type="Google" id="ProtNLM"/>
    </source>
</evidence>
<feature type="region of interest" description="Disordered" evidence="2">
    <location>
        <begin position="66"/>
        <end position="115"/>
    </location>
</feature>
<accession>A0AAN7EMN7</accession>